<feature type="transmembrane region" description="Helical" evidence="5">
    <location>
        <begin position="211"/>
        <end position="236"/>
    </location>
</feature>
<feature type="transmembrane region" description="Helical" evidence="5">
    <location>
        <begin position="348"/>
        <end position="366"/>
    </location>
</feature>
<feature type="transmembrane region" description="Helical" evidence="5">
    <location>
        <begin position="44"/>
        <end position="68"/>
    </location>
</feature>
<feature type="transmembrane region" description="Helical" evidence="5">
    <location>
        <begin position="167"/>
        <end position="190"/>
    </location>
</feature>
<dbReference type="GO" id="GO:0016020">
    <property type="term" value="C:membrane"/>
    <property type="evidence" value="ECO:0007669"/>
    <property type="project" value="UniProtKB-SubCell"/>
</dbReference>
<dbReference type="InterPro" id="IPR001516">
    <property type="entry name" value="Proton_antipo_N"/>
</dbReference>
<evidence type="ECO:0000256" key="5">
    <source>
        <dbReference type="SAM" id="Phobius"/>
    </source>
</evidence>
<evidence type="ECO:0000256" key="2">
    <source>
        <dbReference type="ARBA" id="ARBA00022692"/>
    </source>
</evidence>
<reference evidence="8" key="1">
    <citation type="submission" date="2018-06" db="EMBL/GenBank/DDBJ databases">
        <authorList>
            <person name="Zhirakovskaya E."/>
        </authorList>
    </citation>
    <scope>NUCLEOTIDE SEQUENCE</scope>
</reference>
<evidence type="ECO:0000256" key="4">
    <source>
        <dbReference type="ARBA" id="ARBA00023136"/>
    </source>
</evidence>
<keyword evidence="4 5" id="KW-0472">Membrane</keyword>
<evidence type="ECO:0000313" key="8">
    <source>
        <dbReference type="EMBL" id="VAX32756.1"/>
    </source>
</evidence>
<feature type="transmembrane region" description="Helical" evidence="5">
    <location>
        <begin position="415"/>
        <end position="437"/>
    </location>
</feature>
<dbReference type="AlphaFoldDB" id="A0A3B1CQC6"/>
<organism evidence="8">
    <name type="scientific">hydrothermal vent metagenome</name>
    <dbReference type="NCBI Taxonomy" id="652676"/>
    <lineage>
        <taxon>unclassified sequences</taxon>
        <taxon>metagenomes</taxon>
        <taxon>ecological metagenomes</taxon>
    </lineage>
</organism>
<evidence type="ECO:0000259" key="6">
    <source>
        <dbReference type="Pfam" id="PF00361"/>
    </source>
</evidence>
<feature type="transmembrane region" description="Helical" evidence="5">
    <location>
        <begin position="475"/>
        <end position="497"/>
    </location>
</feature>
<keyword evidence="3 5" id="KW-1133">Transmembrane helix</keyword>
<evidence type="ECO:0000256" key="3">
    <source>
        <dbReference type="ARBA" id="ARBA00022989"/>
    </source>
</evidence>
<proteinExistence type="predicted"/>
<feature type="transmembrane region" description="Helical" evidence="5">
    <location>
        <begin position="6"/>
        <end position="23"/>
    </location>
</feature>
<comment type="subcellular location">
    <subcellularLocation>
        <location evidence="1">Membrane</location>
        <topology evidence="1">Multi-pass membrane protein</topology>
    </subcellularLocation>
</comment>
<protein>
    <submittedName>
        <fullName evidence="8">Na(+) H(+) antiporter subunit A</fullName>
    </submittedName>
</protein>
<dbReference type="Pfam" id="PF00361">
    <property type="entry name" value="Proton_antipo_M"/>
    <property type="match status" value="1"/>
</dbReference>
<dbReference type="PRINTS" id="PR01434">
    <property type="entry name" value="NADHDHGNASE5"/>
</dbReference>
<dbReference type="PANTHER" id="PTHR43373">
    <property type="entry name" value="NA(+)/H(+) ANTIPORTER SUBUNIT"/>
    <property type="match status" value="1"/>
</dbReference>
<dbReference type="EMBL" id="UOGF01000096">
    <property type="protein sequence ID" value="VAX32756.1"/>
    <property type="molecule type" value="Genomic_DNA"/>
</dbReference>
<feature type="transmembrane region" description="Helical" evidence="5">
    <location>
        <begin position="248"/>
        <end position="267"/>
    </location>
</feature>
<name>A0A3B1CQC6_9ZZZZ</name>
<feature type="transmembrane region" description="Helical" evidence="5">
    <location>
        <begin position="320"/>
        <end position="341"/>
    </location>
</feature>
<dbReference type="NCBIfam" id="NF006236">
    <property type="entry name" value="PRK08375.1-1"/>
    <property type="match status" value="1"/>
</dbReference>
<evidence type="ECO:0000256" key="1">
    <source>
        <dbReference type="ARBA" id="ARBA00004141"/>
    </source>
</evidence>
<feature type="transmembrane region" description="Helical" evidence="5">
    <location>
        <begin position="378"/>
        <end position="403"/>
    </location>
</feature>
<feature type="transmembrane region" description="Helical" evidence="5">
    <location>
        <begin position="80"/>
        <end position="102"/>
    </location>
</feature>
<gene>
    <name evidence="8" type="ORF">MNBD_NITROSPIRAE01-1556</name>
</gene>
<dbReference type="InterPro" id="IPR001750">
    <property type="entry name" value="ND/Mrp_TM"/>
</dbReference>
<accession>A0A3B1CQC6</accession>
<dbReference type="Pfam" id="PF00662">
    <property type="entry name" value="Proton_antipo_N"/>
    <property type="match status" value="1"/>
</dbReference>
<feature type="domain" description="NADH:quinone oxidoreductase/Mrp antiporter transmembrane" evidence="6">
    <location>
        <begin position="131"/>
        <end position="426"/>
    </location>
</feature>
<evidence type="ECO:0000259" key="7">
    <source>
        <dbReference type="Pfam" id="PF00662"/>
    </source>
</evidence>
<feature type="transmembrane region" description="Helical" evidence="5">
    <location>
        <begin position="279"/>
        <end position="300"/>
    </location>
</feature>
<feature type="transmembrane region" description="Helical" evidence="5">
    <location>
        <begin position="114"/>
        <end position="141"/>
    </location>
</feature>
<dbReference type="PANTHER" id="PTHR43373:SF1">
    <property type="entry name" value="NA(+)_H(+) ANTIPORTER SUBUNIT A"/>
    <property type="match status" value="1"/>
</dbReference>
<dbReference type="InterPro" id="IPR050616">
    <property type="entry name" value="CPA3_Na-H_Antiporter_A"/>
</dbReference>
<sequence length="505" mass="54580">MEIESYRPLLVILVSLIGAGLIVKNRDNPNTREWCSFGTAVTKFLLVISMLPGVLAGDTYTFQLFTFLEEVSFTLRVDALGIIFATVASTLWMITSVYSIGYMRPTKEKSQTRFYACFAVTLSMTMGVAFSANLVTLYLFYEMLTLITYPLVSHKQTEVAYAGANKYLFYLLGTSKAFLLTGMLMTYAVAGTLEFQSGGLFGTTAAETSTAVMVTIYFLLLFGIGKAALMPFHAWLPAAMVAPTPVSALLHAVAVVNTGVFSVLRIIFHVFGVDLMQSLHLGTATVILTSFTILVSSLFAMTRDNLKARLAYSTVSQLSYIVLGGALLSASGMTGGIIHIANHAFSKITLFYAAGAIYVITHKTLVSQLNGIGRKLPFTMVAFSIGALSMIGVPPVSGFTSKWFLALGTIESGQLAVMVVLLTSTLLNAGYFLPIIYRAFFKPPDPELAHALAGDKDGGAHNEHHEEKESDHKLLVAPLCVTAVIAILLGIFPNLFLNLARLVIG</sequence>
<keyword evidence="2 5" id="KW-0812">Transmembrane</keyword>
<feature type="domain" description="NADH-Ubiquinone oxidoreductase (complex I) chain 5 N-terminal" evidence="7">
    <location>
        <begin position="71"/>
        <end position="115"/>
    </location>
</feature>